<dbReference type="GO" id="GO:0005886">
    <property type="term" value="C:plasma membrane"/>
    <property type="evidence" value="ECO:0007669"/>
    <property type="project" value="UniProtKB-SubCell"/>
</dbReference>
<evidence type="ECO:0000256" key="3">
    <source>
        <dbReference type="ARBA" id="ARBA00022475"/>
    </source>
</evidence>
<comment type="similarity">
    <text evidence="2">Belongs to the glutamate-gated ion channel (TC 1.A.10.1) family.</text>
</comment>
<dbReference type="AlphaFoldDB" id="A0AAE1L283"/>
<dbReference type="PANTHER" id="PTHR42643">
    <property type="entry name" value="IONOTROPIC RECEPTOR 20A-RELATED"/>
    <property type="match status" value="1"/>
</dbReference>
<keyword evidence="12" id="KW-1185">Reference proteome</keyword>
<dbReference type="SUPFAM" id="SSF53850">
    <property type="entry name" value="Periplasmic binding protein-like II"/>
    <property type="match status" value="1"/>
</dbReference>
<evidence type="ECO:0000256" key="9">
    <source>
        <dbReference type="SAM" id="Phobius"/>
    </source>
</evidence>
<keyword evidence="4 9" id="KW-0812">Transmembrane</keyword>
<dbReference type="Proteomes" id="UP001286313">
    <property type="component" value="Unassembled WGS sequence"/>
</dbReference>
<dbReference type="Gene3D" id="1.10.287.70">
    <property type="match status" value="1"/>
</dbReference>
<dbReference type="InterPro" id="IPR052192">
    <property type="entry name" value="Insect_Ionotropic_Sensory_Rcpt"/>
</dbReference>
<keyword evidence="7" id="KW-0675">Receptor</keyword>
<evidence type="ECO:0000256" key="6">
    <source>
        <dbReference type="ARBA" id="ARBA00023136"/>
    </source>
</evidence>
<proteinExistence type="inferred from homology"/>
<feature type="transmembrane region" description="Helical" evidence="9">
    <location>
        <begin position="38"/>
        <end position="58"/>
    </location>
</feature>
<evidence type="ECO:0000256" key="1">
    <source>
        <dbReference type="ARBA" id="ARBA00004651"/>
    </source>
</evidence>
<comment type="subcellular location">
    <subcellularLocation>
        <location evidence="1">Cell membrane</location>
        <topology evidence="1">Multi-pass membrane protein</topology>
    </subcellularLocation>
</comment>
<dbReference type="InterPro" id="IPR001320">
    <property type="entry name" value="Iontro_rcpt_C"/>
</dbReference>
<evidence type="ECO:0000313" key="11">
    <source>
        <dbReference type="EMBL" id="KAK3892958.1"/>
    </source>
</evidence>
<evidence type="ECO:0000256" key="7">
    <source>
        <dbReference type="ARBA" id="ARBA00023170"/>
    </source>
</evidence>
<dbReference type="Pfam" id="PF00060">
    <property type="entry name" value="Lig_chan"/>
    <property type="match status" value="1"/>
</dbReference>
<keyword evidence="6 9" id="KW-0472">Membrane</keyword>
<dbReference type="PANTHER" id="PTHR42643:SF24">
    <property type="entry name" value="IONOTROPIC RECEPTOR 60A"/>
    <property type="match status" value="1"/>
</dbReference>
<feature type="domain" description="Ionotropic glutamate receptor C-terminal" evidence="10">
    <location>
        <begin position="8"/>
        <end position="185"/>
    </location>
</feature>
<comment type="caution">
    <text evidence="11">The sequence shown here is derived from an EMBL/GenBank/DDBJ whole genome shotgun (WGS) entry which is preliminary data.</text>
</comment>
<accession>A0AAE1L283</accession>
<keyword evidence="8" id="KW-0325">Glycoprotein</keyword>
<sequence length="188" mass="20863">MVMTDEAKNSAWTSTLWTIAAPIAQASAWNPVGGRVRTVAGVWLLLALVLSTVFRANLKAMLILPRLQLPFGSLEELIKSGIPTYIPKATVFHKAILTRSCPLYLVPCPFKGGWYHIFFPKSSSLKPIVDNILVRLQETGILEKIVMEDVRHAKECLKSRSQAVLNSLRPLELGDFYGILSLYCGGEH</sequence>
<gene>
    <name evidence="11" type="ORF">Pcinc_003137</name>
</gene>
<organism evidence="11 12">
    <name type="scientific">Petrolisthes cinctipes</name>
    <name type="common">Flat porcelain crab</name>
    <dbReference type="NCBI Taxonomy" id="88211"/>
    <lineage>
        <taxon>Eukaryota</taxon>
        <taxon>Metazoa</taxon>
        <taxon>Ecdysozoa</taxon>
        <taxon>Arthropoda</taxon>
        <taxon>Crustacea</taxon>
        <taxon>Multicrustacea</taxon>
        <taxon>Malacostraca</taxon>
        <taxon>Eumalacostraca</taxon>
        <taxon>Eucarida</taxon>
        <taxon>Decapoda</taxon>
        <taxon>Pleocyemata</taxon>
        <taxon>Anomura</taxon>
        <taxon>Galatheoidea</taxon>
        <taxon>Porcellanidae</taxon>
        <taxon>Petrolisthes</taxon>
    </lineage>
</organism>
<dbReference type="GO" id="GO:0015276">
    <property type="term" value="F:ligand-gated monoatomic ion channel activity"/>
    <property type="evidence" value="ECO:0007669"/>
    <property type="project" value="InterPro"/>
</dbReference>
<dbReference type="EMBL" id="JAWQEG010000237">
    <property type="protein sequence ID" value="KAK3892958.1"/>
    <property type="molecule type" value="Genomic_DNA"/>
</dbReference>
<keyword evidence="3" id="KW-1003">Cell membrane</keyword>
<keyword evidence="5 9" id="KW-1133">Transmembrane helix</keyword>
<dbReference type="GO" id="GO:0050906">
    <property type="term" value="P:detection of stimulus involved in sensory perception"/>
    <property type="evidence" value="ECO:0007669"/>
    <property type="project" value="UniProtKB-ARBA"/>
</dbReference>
<evidence type="ECO:0000256" key="2">
    <source>
        <dbReference type="ARBA" id="ARBA00008685"/>
    </source>
</evidence>
<evidence type="ECO:0000256" key="5">
    <source>
        <dbReference type="ARBA" id="ARBA00022989"/>
    </source>
</evidence>
<name>A0AAE1L283_PETCI</name>
<evidence type="ECO:0000256" key="8">
    <source>
        <dbReference type="ARBA" id="ARBA00023180"/>
    </source>
</evidence>
<reference evidence="11" key="1">
    <citation type="submission" date="2023-10" db="EMBL/GenBank/DDBJ databases">
        <title>Genome assemblies of two species of porcelain crab, Petrolisthes cinctipes and Petrolisthes manimaculis (Anomura: Porcellanidae).</title>
        <authorList>
            <person name="Angst P."/>
        </authorList>
    </citation>
    <scope>NUCLEOTIDE SEQUENCE</scope>
    <source>
        <strain evidence="11">PB745_01</strain>
        <tissue evidence="11">Gill</tissue>
    </source>
</reference>
<protein>
    <recommendedName>
        <fullName evidence="10">Ionotropic glutamate receptor C-terminal domain-containing protein</fullName>
    </recommendedName>
</protein>
<evidence type="ECO:0000313" key="12">
    <source>
        <dbReference type="Proteomes" id="UP001286313"/>
    </source>
</evidence>
<evidence type="ECO:0000259" key="10">
    <source>
        <dbReference type="Pfam" id="PF00060"/>
    </source>
</evidence>
<evidence type="ECO:0000256" key="4">
    <source>
        <dbReference type="ARBA" id="ARBA00022692"/>
    </source>
</evidence>